<dbReference type="GO" id="GO:0031267">
    <property type="term" value="F:small GTPase binding"/>
    <property type="evidence" value="ECO:0007669"/>
    <property type="project" value="InterPro"/>
</dbReference>
<evidence type="ECO:0000313" key="3">
    <source>
        <dbReference type="EMBL" id="CTR09729.1"/>
    </source>
</evidence>
<keyword evidence="5" id="KW-1185">Reference proteome</keyword>
<accession>A0A0K3CJ88</accession>
<protein>
    <recommendedName>
        <fullName evidence="2">Rho-GAP domain-containing protein</fullName>
    </recommendedName>
</protein>
<feature type="region of interest" description="Disordered" evidence="1">
    <location>
        <begin position="431"/>
        <end position="772"/>
    </location>
</feature>
<dbReference type="Proteomes" id="UP000239560">
    <property type="component" value="Unassembled WGS sequence"/>
</dbReference>
<evidence type="ECO:0000313" key="4">
    <source>
        <dbReference type="EMBL" id="PRQ71673.1"/>
    </source>
</evidence>
<evidence type="ECO:0000313" key="6">
    <source>
        <dbReference type="Proteomes" id="UP000239560"/>
    </source>
</evidence>
<feature type="compositionally biased region" description="Basic and acidic residues" evidence="1">
    <location>
        <begin position="763"/>
        <end position="772"/>
    </location>
</feature>
<sequence length="788" mass="83188">MFTVSRPTPSHSPERSRHRPPQHPSISSSASIISSTSSMSLNPSSALSAIGRGFQQAKLKDRFGAGVGFAREWGGKGKGKLQESWRGFGGPRSPGESSSPSTSPPISASSSPVPSFGSLSSSVSTPHLEHLSAPSPPYPSPSPPPGGTSIKLPTTLFGIRVPNARGLAFGRPLAPLVEATRSPPSLSSLPRTRGADDEVTGLDARYWLPGLAFRCLEYLEEWGKKEEGVYRIPGRSLHTQQLRAVFDAGVGQEVDLREIHPGDLDPHAVASVLKSWLREIPEPLLSHDLEPVVDALTTSALGYPASSTNFLSNAASASSTTPSTLPSANGVVSGTSAATAAVSADTRAPRSYLEHLSTLFSTSLPAENYHLLRAIAYHLAHLSAHSETNKMTLTNLRLILSPTLRLSPGFLQVLVVEREILFSKANESARSRQASASGYHSPTLSSSASFRTRSPSPQYPIRRSPTPGTSSPLLEPPSPSFPAASASSDGHLSPIVTPTVAAFDFPPPSPSQIPLSSPSQPATTPNSTATPIAAKFAGTSPPLRTTKSASNLLSPSASTAQKPAFVPSRDRANGAGGGGFFASRDAVVPPRKGSATSLGLGIGAKKTDEEEAREKKQDGRLSLGEEFRQAIDSLGKPLTPETAKKVGEEFEASLGGENEPEERLVDQRETRSRPARPSHRTQRSVSSIRSFASSLASSITSSSLSTLANNASETDLKSAQVQQASRRKGPPPALGTKQRPTTMDLTLPMPSGIGIGLGLASPREGKERDEEEKWTLLSFEEKKKLFGG</sequence>
<feature type="compositionally biased region" description="Polar residues" evidence="1">
    <location>
        <begin position="431"/>
        <end position="444"/>
    </location>
</feature>
<dbReference type="InterPro" id="IPR000198">
    <property type="entry name" value="RhoGAP_dom"/>
</dbReference>
<organism evidence="3 5">
    <name type="scientific">Rhodotorula toruloides</name>
    <name type="common">Yeast</name>
    <name type="synonym">Rhodosporidium toruloides</name>
    <dbReference type="NCBI Taxonomy" id="5286"/>
    <lineage>
        <taxon>Eukaryota</taxon>
        <taxon>Fungi</taxon>
        <taxon>Dikarya</taxon>
        <taxon>Basidiomycota</taxon>
        <taxon>Pucciniomycotina</taxon>
        <taxon>Microbotryomycetes</taxon>
        <taxon>Sporidiobolales</taxon>
        <taxon>Sporidiobolaceae</taxon>
        <taxon>Rhodotorula</taxon>
    </lineage>
</organism>
<dbReference type="GO" id="GO:0007264">
    <property type="term" value="P:small GTPase-mediated signal transduction"/>
    <property type="evidence" value="ECO:0007669"/>
    <property type="project" value="InterPro"/>
</dbReference>
<dbReference type="AlphaFoldDB" id="A0A0K3CJ88"/>
<feature type="compositionally biased region" description="Low complexity" evidence="1">
    <location>
        <begin position="93"/>
        <end position="126"/>
    </location>
</feature>
<dbReference type="EMBL" id="LCTV02000011">
    <property type="protein sequence ID" value="PRQ71673.1"/>
    <property type="molecule type" value="Genomic_DNA"/>
</dbReference>
<dbReference type="Gene3D" id="1.10.555.10">
    <property type="entry name" value="Rho GTPase activation protein"/>
    <property type="match status" value="1"/>
</dbReference>
<dbReference type="OrthoDB" id="2536882at2759"/>
<feature type="compositionally biased region" description="Low complexity" evidence="1">
    <location>
        <begin position="464"/>
        <end position="473"/>
    </location>
</feature>
<dbReference type="CDD" id="cd00159">
    <property type="entry name" value="RhoGAP"/>
    <property type="match status" value="1"/>
</dbReference>
<evidence type="ECO:0000256" key="1">
    <source>
        <dbReference type="SAM" id="MobiDB-lite"/>
    </source>
</evidence>
<feature type="compositionally biased region" description="Basic residues" evidence="1">
    <location>
        <begin position="673"/>
        <end position="682"/>
    </location>
</feature>
<evidence type="ECO:0000259" key="2">
    <source>
        <dbReference type="PROSITE" id="PS50238"/>
    </source>
</evidence>
<dbReference type="SUPFAM" id="SSF48350">
    <property type="entry name" value="GTPase activation domain, GAP"/>
    <property type="match status" value="1"/>
</dbReference>
<dbReference type="SMART" id="SM00324">
    <property type="entry name" value="RhoGAP"/>
    <property type="match status" value="1"/>
</dbReference>
<dbReference type="STRING" id="5286.A0A0K3CJ88"/>
<feature type="compositionally biased region" description="Basic and acidic residues" evidence="1">
    <location>
        <begin position="661"/>
        <end position="672"/>
    </location>
</feature>
<name>A0A0K3CJ88_RHOTO</name>
<dbReference type="Proteomes" id="UP000199069">
    <property type="component" value="Unassembled WGS sequence"/>
</dbReference>
<dbReference type="PROSITE" id="PS50238">
    <property type="entry name" value="RHOGAP"/>
    <property type="match status" value="1"/>
</dbReference>
<feature type="compositionally biased region" description="Low complexity" evidence="1">
    <location>
        <begin position="25"/>
        <end position="45"/>
    </location>
</feature>
<feature type="compositionally biased region" description="Low complexity" evidence="1">
    <location>
        <begin position="445"/>
        <end position="456"/>
    </location>
</feature>
<gene>
    <name evidence="3" type="primary">FGENESH: predicted gene_11.86</name>
    <name evidence="4" type="ORF">AAT19DRAFT_9788</name>
    <name evidence="3" type="ORF">BN2166_0055900</name>
</gene>
<feature type="compositionally biased region" description="Low complexity" evidence="1">
    <location>
        <begin position="512"/>
        <end position="521"/>
    </location>
</feature>
<reference evidence="3 5" key="1">
    <citation type="submission" date="2015-07" db="EMBL/GenBank/DDBJ databases">
        <authorList>
            <person name="Cajimat M.N.B."/>
            <person name="Milazzo M.L."/>
            <person name="Fulhorst C.F."/>
        </authorList>
    </citation>
    <scope>NUCLEOTIDE SEQUENCE [LARGE SCALE GENOMIC DNA]</scope>
    <source>
        <strain evidence="3">Single colony</strain>
    </source>
</reference>
<dbReference type="InterPro" id="IPR039767">
    <property type="entry name" value="RALBP1"/>
</dbReference>
<feature type="region of interest" description="Disordered" evidence="1">
    <location>
        <begin position="1"/>
        <end position="45"/>
    </location>
</feature>
<feature type="compositionally biased region" description="Pro residues" evidence="1">
    <location>
        <begin position="134"/>
        <end position="146"/>
    </location>
</feature>
<dbReference type="EMBL" id="CWKI01000011">
    <property type="protein sequence ID" value="CTR09729.1"/>
    <property type="molecule type" value="Genomic_DNA"/>
</dbReference>
<evidence type="ECO:0000313" key="5">
    <source>
        <dbReference type="Proteomes" id="UP000199069"/>
    </source>
</evidence>
<dbReference type="PANTHER" id="PTHR12783:SF5">
    <property type="entry name" value="RALA-BINDING PROTEIN 1"/>
    <property type="match status" value="1"/>
</dbReference>
<feature type="compositionally biased region" description="Polar residues" evidence="1">
    <location>
        <begin position="1"/>
        <end position="11"/>
    </location>
</feature>
<dbReference type="Pfam" id="PF00620">
    <property type="entry name" value="RhoGAP"/>
    <property type="match status" value="1"/>
</dbReference>
<feature type="domain" description="Rho-GAP" evidence="2">
    <location>
        <begin position="200"/>
        <end position="429"/>
    </location>
</feature>
<reference evidence="4 6" key="2">
    <citation type="journal article" date="2018" name="Elife">
        <title>Functional genomics of lipid metabolism in the oleaginous yeast Rhodosporidium toruloides.</title>
        <authorList>
            <person name="Coradetti S.T."/>
            <person name="Pinel D."/>
            <person name="Geiselman G."/>
            <person name="Ito M."/>
            <person name="Mondo S."/>
            <person name="Reilly M.C."/>
            <person name="Cheng Y.F."/>
            <person name="Bauer S."/>
            <person name="Grigoriev I."/>
            <person name="Gladden J.M."/>
            <person name="Simmons B.A."/>
            <person name="Brem R."/>
            <person name="Arkin A.P."/>
            <person name="Skerker J.M."/>
        </authorList>
    </citation>
    <scope>NUCLEOTIDE SEQUENCE [LARGE SCALE GENOMIC DNA]</scope>
    <source>
        <strain evidence="4 6">NBRC 0880</strain>
    </source>
</reference>
<proteinExistence type="predicted"/>
<feature type="compositionally biased region" description="Basic and acidic residues" evidence="1">
    <location>
        <begin position="605"/>
        <end position="629"/>
    </location>
</feature>
<feature type="region of interest" description="Disordered" evidence="1">
    <location>
        <begin position="69"/>
        <end position="153"/>
    </location>
</feature>
<feature type="compositionally biased region" description="Low complexity" evidence="1">
    <location>
        <begin position="683"/>
        <end position="712"/>
    </location>
</feature>
<dbReference type="GO" id="GO:0005096">
    <property type="term" value="F:GTPase activator activity"/>
    <property type="evidence" value="ECO:0007669"/>
    <property type="project" value="InterPro"/>
</dbReference>
<dbReference type="PANTHER" id="PTHR12783">
    <property type="entry name" value="RALA BINDING PROTEIN 1 RALBP1"/>
    <property type="match status" value="1"/>
</dbReference>
<feature type="compositionally biased region" description="Polar residues" evidence="1">
    <location>
        <begin position="542"/>
        <end position="561"/>
    </location>
</feature>
<dbReference type="InterPro" id="IPR008936">
    <property type="entry name" value="Rho_GTPase_activation_prot"/>
</dbReference>